<evidence type="ECO:0000313" key="1">
    <source>
        <dbReference type="EMBL" id="MBC5863408.1"/>
    </source>
</evidence>
<dbReference type="Proteomes" id="UP000621670">
    <property type="component" value="Unassembled WGS sequence"/>
</dbReference>
<comment type="caution">
    <text evidence="1">The sequence shown here is derived from an EMBL/GenBank/DDBJ whole genome shotgun (WGS) entry which is preliminary data.</text>
</comment>
<gene>
    <name evidence="1" type="ORF">H8R26_08235</name>
</gene>
<evidence type="ECO:0008006" key="3">
    <source>
        <dbReference type="Google" id="ProtNLM"/>
    </source>
</evidence>
<dbReference type="RefSeq" id="WP_166135512.1">
    <property type="nucleotide sequence ID" value="NZ_JAAOBY010000003.1"/>
</dbReference>
<protein>
    <recommendedName>
        <fullName evidence="3">Lipoprotein</fullName>
    </recommendedName>
</protein>
<dbReference type="EMBL" id="JACRUM010000003">
    <property type="protein sequence ID" value="MBC5863408.1"/>
    <property type="molecule type" value="Genomic_DNA"/>
</dbReference>
<name>A0ABR7JGB6_9FLAO</name>
<keyword evidence="2" id="KW-1185">Reference proteome</keyword>
<proteinExistence type="predicted"/>
<reference evidence="1 2" key="1">
    <citation type="submission" date="2020-08" db="EMBL/GenBank/DDBJ databases">
        <title>Description of novel Flavobacterium F-400 isolate.</title>
        <authorList>
            <person name="Saticioglu I."/>
            <person name="Duman M."/>
            <person name="Altun S."/>
        </authorList>
    </citation>
    <scope>NUCLEOTIDE SEQUENCE [LARGE SCALE GENOMIC DNA]</scope>
    <source>
        <strain evidence="1 2">F-400</strain>
    </source>
</reference>
<organism evidence="1 2">
    <name type="scientific">Flavobacterium turcicum</name>
    <dbReference type="NCBI Taxonomy" id="2764718"/>
    <lineage>
        <taxon>Bacteria</taxon>
        <taxon>Pseudomonadati</taxon>
        <taxon>Bacteroidota</taxon>
        <taxon>Flavobacteriia</taxon>
        <taxon>Flavobacteriales</taxon>
        <taxon>Flavobacteriaceae</taxon>
        <taxon>Flavobacterium</taxon>
    </lineage>
</organism>
<accession>A0ABR7JGB6</accession>
<dbReference type="PROSITE" id="PS51257">
    <property type="entry name" value="PROKAR_LIPOPROTEIN"/>
    <property type="match status" value="1"/>
</dbReference>
<sequence length="252" mass="30082">MKIQNLIYILILTFTISCSNNKEADINASVDSLIKKFPLLKNTKKTFGNDYKLVKSVKNGKFDFEIQLLSEPDSIQGNQKIIVFINSKKECYSIPFFSNKYKDYWNFPFDKQIQDVPKVNSTFTKELNNALNKLTDNGNSKKENINYEIINELLSSVLNCRNIEERDSLLVYKRISMNLDIPVEKSDSAFVRLRKNYELMKKEWHPKKYQNNYNCYLDEKNARIYQFKYDQNRKEIKIITYRQDYGFRYMYL</sequence>
<evidence type="ECO:0000313" key="2">
    <source>
        <dbReference type="Proteomes" id="UP000621670"/>
    </source>
</evidence>